<evidence type="ECO:0000256" key="2">
    <source>
        <dbReference type="ARBA" id="ARBA00022837"/>
    </source>
</evidence>
<sequence length="248" mass="28192">MMNIDESFNDEATAETLVEEEKEKPKEKTVSAKLMLTEEQKGLATDYLINVSNNAKPSRLVSFKMDERTLSGTAEFSEDENEVLLPPSVKEAEAKFAFTPRQQRDLLEAFNLLDYTGEGKIKAEDFRVAIKALGYEPTKEELQKMVNGVDKGNTGRLSFENFQTAIMRKIMSLDNDGDIMKSFRLYDMDDTGLISFNNLKKVTRILEIPQTDEEIEEMIDDADTDMNGFVSVEEFMKIIKNCVHIVTP</sequence>
<dbReference type="InterPro" id="IPR011992">
    <property type="entry name" value="EF-hand-dom_pair"/>
</dbReference>
<dbReference type="PROSITE" id="PS50222">
    <property type="entry name" value="EF_HAND_2"/>
    <property type="match status" value="4"/>
</dbReference>
<keyword evidence="2" id="KW-0106">Calcium</keyword>
<organism evidence="5 6">
    <name type="scientific">Spodoptera littoralis</name>
    <name type="common">Egyptian cotton leafworm</name>
    <dbReference type="NCBI Taxonomy" id="7109"/>
    <lineage>
        <taxon>Eukaryota</taxon>
        <taxon>Metazoa</taxon>
        <taxon>Ecdysozoa</taxon>
        <taxon>Arthropoda</taxon>
        <taxon>Hexapoda</taxon>
        <taxon>Insecta</taxon>
        <taxon>Pterygota</taxon>
        <taxon>Neoptera</taxon>
        <taxon>Endopterygota</taxon>
        <taxon>Lepidoptera</taxon>
        <taxon>Glossata</taxon>
        <taxon>Ditrysia</taxon>
        <taxon>Noctuoidea</taxon>
        <taxon>Noctuidae</taxon>
        <taxon>Amphipyrinae</taxon>
        <taxon>Spodoptera</taxon>
    </lineage>
</organism>
<dbReference type="InterPro" id="IPR002048">
    <property type="entry name" value="EF_hand_dom"/>
</dbReference>
<dbReference type="Pfam" id="PF13499">
    <property type="entry name" value="EF-hand_7"/>
    <property type="match status" value="2"/>
</dbReference>
<dbReference type="PANTHER" id="PTHR23048:SF0">
    <property type="entry name" value="CALMODULIN LIKE 3"/>
    <property type="match status" value="1"/>
</dbReference>
<evidence type="ECO:0000313" key="5">
    <source>
        <dbReference type="EMBL" id="CAH1642112.1"/>
    </source>
</evidence>
<dbReference type="FunFam" id="1.10.238.10:FF:000001">
    <property type="entry name" value="Calmodulin 1"/>
    <property type="match status" value="1"/>
</dbReference>
<reference evidence="5" key="1">
    <citation type="submission" date="2022-02" db="EMBL/GenBank/DDBJ databases">
        <authorList>
            <person name="King R."/>
        </authorList>
    </citation>
    <scope>NUCLEOTIDE SEQUENCE</scope>
</reference>
<protein>
    <recommendedName>
        <fullName evidence="4">EF-hand domain-containing protein</fullName>
    </recommendedName>
</protein>
<dbReference type="Gene3D" id="1.10.238.10">
    <property type="entry name" value="EF-hand"/>
    <property type="match status" value="2"/>
</dbReference>
<dbReference type="GO" id="GO:0016460">
    <property type="term" value="C:myosin II complex"/>
    <property type="evidence" value="ECO:0007669"/>
    <property type="project" value="TreeGrafter"/>
</dbReference>
<feature type="domain" description="EF-hand" evidence="4">
    <location>
        <begin position="137"/>
        <end position="172"/>
    </location>
</feature>
<dbReference type="AlphaFoldDB" id="A0A9P0I8D8"/>
<accession>A0A9P0I8D8</accession>
<feature type="compositionally biased region" description="Basic and acidic residues" evidence="3">
    <location>
        <begin position="19"/>
        <end position="29"/>
    </location>
</feature>
<dbReference type="Proteomes" id="UP001153321">
    <property type="component" value="Chromosome 25"/>
</dbReference>
<dbReference type="SUPFAM" id="SSF47473">
    <property type="entry name" value="EF-hand"/>
    <property type="match status" value="1"/>
</dbReference>
<dbReference type="PANTHER" id="PTHR23048">
    <property type="entry name" value="MYOSIN LIGHT CHAIN 1, 3"/>
    <property type="match status" value="1"/>
</dbReference>
<dbReference type="InterPro" id="IPR050230">
    <property type="entry name" value="CALM/Myosin/TropC-like"/>
</dbReference>
<evidence type="ECO:0000313" key="6">
    <source>
        <dbReference type="Proteomes" id="UP001153321"/>
    </source>
</evidence>
<evidence type="ECO:0000256" key="3">
    <source>
        <dbReference type="SAM" id="MobiDB-lite"/>
    </source>
</evidence>
<gene>
    <name evidence="5" type="ORF">SPLIT_LOCUS7468</name>
</gene>
<feature type="compositionally biased region" description="Acidic residues" evidence="3">
    <location>
        <begin position="7"/>
        <end position="18"/>
    </location>
</feature>
<name>A0A9P0I8D8_SPOLI</name>
<dbReference type="SMART" id="SM00054">
    <property type="entry name" value="EFh"/>
    <property type="match status" value="4"/>
</dbReference>
<dbReference type="CDD" id="cd00051">
    <property type="entry name" value="EFh"/>
    <property type="match status" value="2"/>
</dbReference>
<feature type="region of interest" description="Disordered" evidence="3">
    <location>
        <begin position="1"/>
        <end position="29"/>
    </location>
</feature>
<evidence type="ECO:0000259" key="4">
    <source>
        <dbReference type="PROSITE" id="PS50222"/>
    </source>
</evidence>
<keyword evidence="6" id="KW-1185">Reference proteome</keyword>
<feature type="domain" description="EF-hand" evidence="4">
    <location>
        <begin position="210"/>
        <end position="245"/>
    </location>
</feature>
<dbReference type="InterPro" id="IPR018247">
    <property type="entry name" value="EF_Hand_1_Ca_BS"/>
</dbReference>
<feature type="domain" description="EF-hand" evidence="4">
    <location>
        <begin position="101"/>
        <end position="136"/>
    </location>
</feature>
<evidence type="ECO:0000256" key="1">
    <source>
        <dbReference type="ARBA" id="ARBA00022737"/>
    </source>
</evidence>
<dbReference type="PROSITE" id="PS00018">
    <property type="entry name" value="EF_HAND_1"/>
    <property type="match status" value="1"/>
</dbReference>
<proteinExistence type="predicted"/>
<keyword evidence="1" id="KW-0677">Repeat</keyword>
<feature type="domain" description="EF-hand" evidence="4">
    <location>
        <begin position="174"/>
        <end position="209"/>
    </location>
</feature>
<dbReference type="GO" id="GO:0005509">
    <property type="term" value="F:calcium ion binding"/>
    <property type="evidence" value="ECO:0007669"/>
    <property type="project" value="InterPro"/>
</dbReference>
<dbReference type="EMBL" id="LR824556">
    <property type="protein sequence ID" value="CAH1642112.1"/>
    <property type="molecule type" value="Genomic_DNA"/>
</dbReference>